<dbReference type="CDD" id="cd16913">
    <property type="entry name" value="YkuD_like"/>
    <property type="match status" value="1"/>
</dbReference>
<evidence type="ECO:0000313" key="9">
    <source>
        <dbReference type="EMBL" id="KTC68576.1"/>
    </source>
</evidence>
<name>A0A0W0RBX0_LEGBO</name>
<proteinExistence type="inferred from homology"/>
<dbReference type="Gene3D" id="2.40.440.10">
    <property type="entry name" value="L,D-transpeptidase catalytic domain-like"/>
    <property type="match status" value="1"/>
</dbReference>
<accession>A0A0W0RBX0</accession>
<comment type="pathway">
    <text evidence="1 7">Cell wall biogenesis; peptidoglycan biosynthesis.</text>
</comment>
<dbReference type="SUPFAM" id="SSF141523">
    <property type="entry name" value="L,D-transpeptidase catalytic domain-like"/>
    <property type="match status" value="1"/>
</dbReference>
<keyword evidence="3" id="KW-0808">Transferase</keyword>
<dbReference type="GO" id="GO:0071555">
    <property type="term" value="P:cell wall organization"/>
    <property type="evidence" value="ECO:0007669"/>
    <property type="project" value="UniProtKB-UniRule"/>
</dbReference>
<dbReference type="STRING" id="447.Lboz_3359"/>
<feature type="active site" description="Nucleophile" evidence="7">
    <location>
        <position position="294"/>
    </location>
</feature>
<dbReference type="Proteomes" id="UP000054695">
    <property type="component" value="Unassembled WGS sequence"/>
</dbReference>
<dbReference type="AlphaFoldDB" id="A0A0W0RBX0"/>
<reference evidence="9 10" key="1">
    <citation type="submission" date="2015-11" db="EMBL/GenBank/DDBJ databases">
        <title>Genomic analysis of 38 Legionella species identifies large and diverse effector repertoires.</title>
        <authorList>
            <person name="Burstein D."/>
            <person name="Amaro F."/>
            <person name="Zusman T."/>
            <person name="Lifshitz Z."/>
            <person name="Cohen O."/>
            <person name="Gilbert J.A."/>
            <person name="Pupko T."/>
            <person name="Shuman H.A."/>
            <person name="Segal G."/>
        </authorList>
    </citation>
    <scope>NUCLEOTIDE SEQUENCE [LARGE SCALE GENOMIC DNA]</scope>
    <source>
        <strain evidence="9 10">WIGA</strain>
    </source>
</reference>
<evidence type="ECO:0000256" key="3">
    <source>
        <dbReference type="ARBA" id="ARBA00022679"/>
    </source>
</evidence>
<keyword evidence="10" id="KW-1185">Reference proteome</keyword>
<gene>
    <name evidence="9" type="ORF">Lboz_3359</name>
</gene>
<dbReference type="PANTHER" id="PTHR30582">
    <property type="entry name" value="L,D-TRANSPEPTIDASE"/>
    <property type="match status" value="1"/>
</dbReference>
<keyword evidence="6 7" id="KW-0961">Cell wall biogenesis/degradation</keyword>
<dbReference type="GO" id="GO:0005576">
    <property type="term" value="C:extracellular region"/>
    <property type="evidence" value="ECO:0007669"/>
    <property type="project" value="TreeGrafter"/>
</dbReference>
<evidence type="ECO:0000259" key="8">
    <source>
        <dbReference type="PROSITE" id="PS52029"/>
    </source>
</evidence>
<dbReference type="InterPro" id="IPR005490">
    <property type="entry name" value="LD_TPept_cat_dom"/>
</dbReference>
<keyword evidence="5 7" id="KW-0573">Peptidoglycan synthesis</keyword>
<evidence type="ECO:0000313" key="10">
    <source>
        <dbReference type="Proteomes" id="UP000054695"/>
    </source>
</evidence>
<evidence type="ECO:0000256" key="7">
    <source>
        <dbReference type="PROSITE-ProRule" id="PRU01373"/>
    </source>
</evidence>
<feature type="domain" description="L,D-TPase catalytic" evidence="8">
    <location>
        <begin position="186"/>
        <end position="318"/>
    </location>
</feature>
<protein>
    <submittedName>
        <fullName evidence="9">Putative ErfK/YbiS/YcfS/YnhG family protein</fullName>
    </submittedName>
</protein>
<dbReference type="InterPro" id="IPR050979">
    <property type="entry name" value="LD-transpeptidase"/>
</dbReference>
<feature type="active site" description="Proton donor/acceptor" evidence="7">
    <location>
        <position position="278"/>
    </location>
</feature>
<dbReference type="PATRIC" id="fig|447.4.peg.3590"/>
<evidence type="ECO:0000256" key="2">
    <source>
        <dbReference type="ARBA" id="ARBA00005992"/>
    </source>
</evidence>
<dbReference type="Pfam" id="PF03734">
    <property type="entry name" value="YkuD"/>
    <property type="match status" value="1"/>
</dbReference>
<keyword evidence="4 7" id="KW-0133">Cell shape</keyword>
<dbReference type="GO" id="GO:0018104">
    <property type="term" value="P:peptidoglycan-protein cross-linking"/>
    <property type="evidence" value="ECO:0007669"/>
    <property type="project" value="TreeGrafter"/>
</dbReference>
<dbReference type="PROSITE" id="PS52029">
    <property type="entry name" value="LD_TPASE"/>
    <property type="match status" value="1"/>
</dbReference>
<dbReference type="UniPathway" id="UPA00219"/>
<evidence type="ECO:0000256" key="5">
    <source>
        <dbReference type="ARBA" id="ARBA00022984"/>
    </source>
</evidence>
<evidence type="ECO:0000256" key="1">
    <source>
        <dbReference type="ARBA" id="ARBA00004752"/>
    </source>
</evidence>
<evidence type="ECO:0000256" key="6">
    <source>
        <dbReference type="ARBA" id="ARBA00023316"/>
    </source>
</evidence>
<dbReference type="InterPro" id="IPR038063">
    <property type="entry name" value="Transpep_catalytic_dom"/>
</dbReference>
<dbReference type="GO" id="GO:0071972">
    <property type="term" value="F:peptidoglycan L,D-transpeptidase activity"/>
    <property type="evidence" value="ECO:0007669"/>
    <property type="project" value="TreeGrafter"/>
</dbReference>
<dbReference type="PANTHER" id="PTHR30582:SF30">
    <property type="entry name" value="BLR4375 PROTEIN"/>
    <property type="match status" value="1"/>
</dbReference>
<dbReference type="OrthoDB" id="9787225at2"/>
<dbReference type="GO" id="GO:0016740">
    <property type="term" value="F:transferase activity"/>
    <property type="evidence" value="ECO:0007669"/>
    <property type="project" value="UniProtKB-KW"/>
</dbReference>
<comment type="similarity">
    <text evidence="2">Belongs to the YkuD family.</text>
</comment>
<comment type="caution">
    <text evidence="9">The sequence shown here is derived from an EMBL/GenBank/DDBJ whole genome shotgun (WGS) entry which is preliminary data.</text>
</comment>
<evidence type="ECO:0000256" key="4">
    <source>
        <dbReference type="ARBA" id="ARBA00022960"/>
    </source>
</evidence>
<organism evidence="9 10">
    <name type="scientific">Legionella bozemanae</name>
    <name type="common">Fluoribacter bozemanae</name>
    <dbReference type="NCBI Taxonomy" id="447"/>
    <lineage>
        <taxon>Bacteria</taxon>
        <taxon>Pseudomonadati</taxon>
        <taxon>Pseudomonadota</taxon>
        <taxon>Gammaproteobacteria</taxon>
        <taxon>Legionellales</taxon>
        <taxon>Legionellaceae</taxon>
        <taxon>Legionella</taxon>
    </lineage>
</organism>
<sequence length="321" mass="36541">MDYTVIMKKGMVFLFWFSILFFSSFITAADSLYSDQTVKLQVYLDKNNFSPGKIDGVDGPFTRFVFSLLDKTSEEEKANLKYPMSTINPLYTEYKIKEADKKFIGKVPKTPKQQSQKKFLPYASYGEFVAERFHSDTHLLKTINPGKNINTLKAGDILKVPNVEPFVIEEIKPKSFAKQKPEFAKRVIKINTKQRILRVYENEALLAVFPVTPGSTELPAPKGVWKIVKITFLPWFRYDEKMLNKGKRSKYFFNIPPGPNNQVGVVWISLNKSGIGIHGTDNPETIGRSTSHGCIRLTNWDALKLSKLISPGVEVKIDVNE</sequence>
<dbReference type="GO" id="GO:0008360">
    <property type="term" value="P:regulation of cell shape"/>
    <property type="evidence" value="ECO:0007669"/>
    <property type="project" value="UniProtKB-UniRule"/>
</dbReference>
<dbReference type="RefSeq" id="WP_082642500.1">
    <property type="nucleotide sequence ID" value="NZ_CAAAIY010000027.1"/>
</dbReference>
<dbReference type="EMBL" id="LNXU01000052">
    <property type="protein sequence ID" value="KTC68576.1"/>
    <property type="molecule type" value="Genomic_DNA"/>
</dbReference>